<keyword evidence="5" id="KW-1185">Reference proteome</keyword>
<dbReference type="FunFam" id="1.25.40.10:FF:000348">
    <property type="entry name" value="Pentatricopeptide repeat-containing protein chloroplastic"/>
    <property type="match status" value="1"/>
</dbReference>
<dbReference type="Gene3D" id="1.25.40.10">
    <property type="entry name" value="Tetratricopeptide repeat domain"/>
    <property type="match status" value="4"/>
</dbReference>
<dbReference type="SUPFAM" id="SSF48452">
    <property type="entry name" value="TPR-like"/>
    <property type="match status" value="1"/>
</dbReference>
<dbReference type="NCBIfam" id="TIGR00756">
    <property type="entry name" value="PPR"/>
    <property type="match status" value="6"/>
</dbReference>
<sequence>MRRLLFGNQSPVALLESCKTIKEALQFHAQIIVSGLNADLFTSSRLIASFALSGSKLGLDHSRILFSRIVCPNIFIWNTMIRGYSRSDTPEDALMLYMSMLAGGVQSPNNFTFPFLVNSCARFSSPETGHQVHCHILKYGFESDIFIVNALTHLYCAFRDVEHACYVFDRSPVRDVVSYNTMISGCVQADKLRCSLQLFGEMKDSLIQPDEFTFVALLSACSLLGDPKIGKKIHCLVYKYLASVGSNILLNNAIVDMYAKFGCMNMAGRVFSTMKTSKSIAACSSMLSGYAMCGEIEAARQIFEQMDERDLVSWTAMISGYSHAGKYSEALELFVQLEALGIKPDVVVLVSVLSACARLGAFEFGRRVHSKYVESGFFGHNAILISAVIDMHAKCGAIDVALDIFWGTPKNVNASFLYNSMISGLAQHGLGEVALTIFKEMELARIRPDEVTFVALLCACAHSGLVEDGKQLFESMLRAYDIKPQIEHYGCMVDLLGRDGRLDEAYGLIQNIPFKANSVIWRAFLGACKIHGYVELAEIAGQKLLEMEPDHGARYVMLSNMLANTNQWEEVSRVREAMDNMGIQKPAGWSYVELNGTLHKFLASDKTHPEAIAGGVNAQQHHHTTEICWVCCWHIRNGL</sequence>
<dbReference type="GO" id="GO:0003723">
    <property type="term" value="F:RNA binding"/>
    <property type="evidence" value="ECO:0007669"/>
    <property type="project" value="InterPro"/>
</dbReference>
<keyword evidence="1" id="KW-0677">Repeat</keyword>
<dbReference type="Pfam" id="PF13041">
    <property type="entry name" value="PPR_2"/>
    <property type="match status" value="4"/>
</dbReference>
<dbReference type="InterPro" id="IPR046960">
    <property type="entry name" value="PPR_At4g14850-like_plant"/>
</dbReference>
<dbReference type="KEGG" id="qsa:O6P43_010249"/>
<evidence type="ECO:0000256" key="2">
    <source>
        <dbReference type="ARBA" id="ARBA00061659"/>
    </source>
</evidence>
<dbReference type="InterPro" id="IPR046848">
    <property type="entry name" value="E_motif"/>
</dbReference>
<feature type="repeat" description="PPR" evidence="3">
    <location>
        <begin position="73"/>
        <end position="107"/>
    </location>
</feature>
<evidence type="ECO:0000313" key="5">
    <source>
        <dbReference type="Proteomes" id="UP001163823"/>
    </source>
</evidence>
<dbReference type="AlphaFoldDB" id="A0AAD7Q019"/>
<dbReference type="InterPro" id="IPR011990">
    <property type="entry name" value="TPR-like_helical_dom_sf"/>
</dbReference>
<organism evidence="4 5">
    <name type="scientific">Quillaja saponaria</name>
    <name type="common">Soap bark tree</name>
    <dbReference type="NCBI Taxonomy" id="32244"/>
    <lineage>
        <taxon>Eukaryota</taxon>
        <taxon>Viridiplantae</taxon>
        <taxon>Streptophyta</taxon>
        <taxon>Embryophyta</taxon>
        <taxon>Tracheophyta</taxon>
        <taxon>Spermatophyta</taxon>
        <taxon>Magnoliopsida</taxon>
        <taxon>eudicotyledons</taxon>
        <taxon>Gunneridae</taxon>
        <taxon>Pentapetalae</taxon>
        <taxon>rosids</taxon>
        <taxon>fabids</taxon>
        <taxon>Fabales</taxon>
        <taxon>Quillajaceae</taxon>
        <taxon>Quillaja</taxon>
    </lineage>
</organism>
<dbReference type="Pfam" id="PF01535">
    <property type="entry name" value="PPR"/>
    <property type="match status" value="2"/>
</dbReference>
<feature type="repeat" description="PPR" evidence="3">
    <location>
        <begin position="449"/>
        <end position="484"/>
    </location>
</feature>
<comment type="similarity">
    <text evidence="2">Belongs to the PPR family. PCMP-E subfamily.</text>
</comment>
<proteinExistence type="inferred from homology"/>
<dbReference type="FunFam" id="1.25.40.10:FF:000470">
    <property type="entry name" value="Pentatricopeptide repeat-containing protein At5g66520"/>
    <property type="match status" value="1"/>
</dbReference>
<dbReference type="EMBL" id="JARAOO010000004">
    <property type="protein sequence ID" value="KAJ7972345.1"/>
    <property type="molecule type" value="Genomic_DNA"/>
</dbReference>
<dbReference type="Proteomes" id="UP001163823">
    <property type="component" value="Chromosome 4"/>
</dbReference>
<evidence type="ECO:0000313" key="4">
    <source>
        <dbReference type="EMBL" id="KAJ7972345.1"/>
    </source>
</evidence>
<dbReference type="FunFam" id="1.25.40.10:FF:000277">
    <property type="entry name" value="Pentatricopeptide repeat-containing protein, mitochondrial"/>
    <property type="match status" value="1"/>
</dbReference>
<dbReference type="GO" id="GO:0005737">
    <property type="term" value="C:cytoplasm"/>
    <property type="evidence" value="ECO:0007669"/>
    <property type="project" value="UniProtKB-ARBA"/>
</dbReference>
<feature type="repeat" description="PPR" evidence="3">
    <location>
        <begin position="414"/>
        <end position="448"/>
    </location>
</feature>
<dbReference type="PANTHER" id="PTHR47926">
    <property type="entry name" value="PENTATRICOPEPTIDE REPEAT-CONTAINING PROTEIN"/>
    <property type="match status" value="1"/>
</dbReference>
<reference evidence="4" key="1">
    <citation type="journal article" date="2023" name="Science">
        <title>Elucidation of the pathway for biosynthesis of saponin adjuvants from the soapbark tree.</title>
        <authorList>
            <person name="Reed J."/>
            <person name="Orme A."/>
            <person name="El-Demerdash A."/>
            <person name="Owen C."/>
            <person name="Martin L.B.B."/>
            <person name="Misra R.C."/>
            <person name="Kikuchi S."/>
            <person name="Rejzek M."/>
            <person name="Martin A.C."/>
            <person name="Harkess A."/>
            <person name="Leebens-Mack J."/>
            <person name="Louveau T."/>
            <person name="Stephenson M.J."/>
            <person name="Osbourn A."/>
        </authorList>
    </citation>
    <scope>NUCLEOTIDE SEQUENCE</scope>
    <source>
        <strain evidence="4">S10</strain>
    </source>
</reference>
<feature type="repeat" description="PPR" evidence="3">
    <location>
        <begin position="310"/>
        <end position="344"/>
    </location>
</feature>
<comment type="caution">
    <text evidence="4">The sequence shown here is derived from an EMBL/GenBank/DDBJ whole genome shotgun (WGS) entry which is preliminary data.</text>
</comment>
<accession>A0AAD7Q019</accession>
<evidence type="ECO:0000256" key="3">
    <source>
        <dbReference type="PROSITE-ProRule" id="PRU00708"/>
    </source>
</evidence>
<dbReference type="InterPro" id="IPR002885">
    <property type="entry name" value="PPR_rpt"/>
</dbReference>
<protein>
    <submittedName>
        <fullName evidence="4">Pentatricopeptide repeat</fullName>
    </submittedName>
</protein>
<dbReference type="GO" id="GO:0016556">
    <property type="term" value="P:mRNA modification"/>
    <property type="evidence" value="ECO:0007669"/>
    <property type="project" value="UniProtKB-ARBA"/>
</dbReference>
<name>A0AAD7Q019_QUISA</name>
<evidence type="ECO:0000256" key="1">
    <source>
        <dbReference type="ARBA" id="ARBA00022737"/>
    </source>
</evidence>
<feature type="repeat" description="PPR" evidence="3">
    <location>
        <begin position="279"/>
        <end position="309"/>
    </location>
</feature>
<gene>
    <name evidence="4" type="ORF">O6P43_010249</name>
</gene>
<feature type="repeat" description="PPR" evidence="3">
    <location>
        <begin position="175"/>
        <end position="209"/>
    </location>
</feature>
<dbReference type="PROSITE" id="PS51375">
    <property type="entry name" value="PPR"/>
    <property type="match status" value="6"/>
</dbReference>
<dbReference type="Pfam" id="PF20431">
    <property type="entry name" value="E_motif"/>
    <property type="match status" value="1"/>
</dbReference>